<comment type="caution">
    <text evidence="1">The sequence shown here is derived from an EMBL/GenBank/DDBJ whole genome shotgun (WGS) entry which is preliminary data.</text>
</comment>
<dbReference type="AlphaFoldDB" id="A0A0M8NSM5"/>
<evidence type="ECO:0000313" key="2">
    <source>
        <dbReference type="Proteomes" id="UP000037696"/>
    </source>
</evidence>
<keyword evidence="2" id="KW-1185">Reference proteome</keyword>
<dbReference type="Proteomes" id="UP000037696">
    <property type="component" value="Unassembled WGS sequence"/>
</dbReference>
<evidence type="ECO:0000313" key="1">
    <source>
        <dbReference type="EMBL" id="KOS37928.1"/>
    </source>
</evidence>
<protein>
    <submittedName>
        <fullName evidence="1">Uncharacterized protein</fullName>
    </submittedName>
</protein>
<gene>
    <name evidence="1" type="ORF">ACN38_g11260</name>
</gene>
<name>A0A0M8NSM5_9EURO</name>
<accession>A0A0M8NSM5</accession>
<dbReference type="EMBL" id="LHQQ01000284">
    <property type="protein sequence ID" value="KOS37928.1"/>
    <property type="molecule type" value="Genomic_DNA"/>
</dbReference>
<feature type="non-terminal residue" evidence="1">
    <location>
        <position position="1"/>
    </location>
</feature>
<sequence>SHVNNQIVSSPFSSSFPLLIIQRSIINHHQLASIQLHC</sequence>
<proteinExistence type="predicted"/>
<organism evidence="1 2">
    <name type="scientific">Penicillium nordicum</name>
    <dbReference type="NCBI Taxonomy" id="229535"/>
    <lineage>
        <taxon>Eukaryota</taxon>
        <taxon>Fungi</taxon>
        <taxon>Dikarya</taxon>
        <taxon>Ascomycota</taxon>
        <taxon>Pezizomycotina</taxon>
        <taxon>Eurotiomycetes</taxon>
        <taxon>Eurotiomycetidae</taxon>
        <taxon>Eurotiales</taxon>
        <taxon>Aspergillaceae</taxon>
        <taxon>Penicillium</taxon>
    </lineage>
</organism>
<reference evidence="1 2" key="1">
    <citation type="submission" date="2015-08" db="EMBL/GenBank/DDBJ databases">
        <title>Genome sequencing of Penicillium nordicum.</title>
        <authorList>
            <person name="Nguyen H.D."/>
            <person name="Seifert K.A."/>
        </authorList>
    </citation>
    <scope>NUCLEOTIDE SEQUENCE [LARGE SCALE GENOMIC DNA]</scope>
    <source>
        <strain evidence="1 2">DAOMC 185683</strain>
    </source>
</reference>